<keyword evidence="4" id="KW-1133">Transmembrane helix</keyword>
<evidence type="ECO:0000313" key="6">
    <source>
        <dbReference type="EMBL" id="RQM15949.1"/>
    </source>
</evidence>
<dbReference type="EMBL" id="QKXF01000136">
    <property type="protein sequence ID" value="RQM15949.1"/>
    <property type="molecule type" value="Genomic_DNA"/>
</dbReference>
<dbReference type="Gene3D" id="1.50.40.10">
    <property type="entry name" value="Mitochondrial carrier domain"/>
    <property type="match status" value="1"/>
</dbReference>
<evidence type="ECO:0000256" key="1">
    <source>
        <dbReference type="ARBA" id="ARBA00004141"/>
    </source>
</evidence>
<dbReference type="Pfam" id="PF00153">
    <property type="entry name" value="Mito_carr"/>
    <property type="match status" value="1"/>
</dbReference>
<evidence type="ECO:0000313" key="8">
    <source>
        <dbReference type="Proteomes" id="UP000286097"/>
    </source>
</evidence>
<evidence type="ECO:0000313" key="7">
    <source>
        <dbReference type="Proteomes" id="UP000282087"/>
    </source>
</evidence>
<comment type="caution">
    <text evidence="5">The sequence shown here is derived from an EMBL/GenBank/DDBJ whole genome shotgun (WGS) entry which is preliminary data.</text>
</comment>
<dbReference type="GO" id="GO:0016020">
    <property type="term" value="C:membrane"/>
    <property type="evidence" value="ECO:0007669"/>
    <property type="project" value="UniProtKB-SubCell"/>
</dbReference>
<keyword evidence="2 4" id="KW-0812">Transmembrane</keyword>
<organism evidence="5 7">
    <name type="scientific">Peronospora effusa</name>
    <dbReference type="NCBI Taxonomy" id="542832"/>
    <lineage>
        <taxon>Eukaryota</taxon>
        <taxon>Sar</taxon>
        <taxon>Stramenopiles</taxon>
        <taxon>Oomycota</taxon>
        <taxon>Peronosporomycetes</taxon>
        <taxon>Peronosporales</taxon>
        <taxon>Peronosporaceae</taxon>
        <taxon>Peronospora</taxon>
    </lineage>
</organism>
<dbReference type="Proteomes" id="UP000282087">
    <property type="component" value="Unassembled WGS sequence"/>
</dbReference>
<feature type="transmembrane region" description="Helical" evidence="4">
    <location>
        <begin position="53"/>
        <end position="74"/>
    </location>
</feature>
<dbReference type="InterPro" id="IPR023395">
    <property type="entry name" value="MCP_dom_sf"/>
</dbReference>
<dbReference type="SUPFAM" id="SSF103506">
    <property type="entry name" value="Mitochondrial carrier"/>
    <property type="match status" value="1"/>
</dbReference>
<keyword evidence="3 4" id="KW-0472">Membrane</keyword>
<accession>A0A3M6VJS3</accession>
<dbReference type="InterPro" id="IPR018108">
    <property type="entry name" value="MCP_transmembrane"/>
</dbReference>
<gene>
    <name evidence="6" type="ORF">DD237_004232</name>
    <name evidence="5" type="ORF">DD238_003746</name>
</gene>
<evidence type="ECO:0000256" key="4">
    <source>
        <dbReference type="SAM" id="Phobius"/>
    </source>
</evidence>
<dbReference type="Proteomes" id="UP000286097">
    <property type="component" value="Unassembled WGS sequence"/>
</dbReference>
<dbReference type="EMBL" id="QLLG01000208">
    <property type="protein sequence ID" value="RMX66311.1"/>
    <property type="molecule type" value="Genomic_DNA"/>
</dbReference>
<dbReference type="VEuPathDB" id="FungiDB:DD237_004232"/>
<proteinExistence type="predicted"/>
<protein>
    <submittedName>
        <fullName evidence="5">Uncharacterized protein</fullName>
    </submittedName>
</protein>
<evidence type="ECO:0000256" key="2">
    <source>
        <dbReference type="ARBA" id="ARBA00022692"/>
    </source>
</evidence>
<keyword evidence="7" id="KW-1185">Reference proteome</keyword>
<reference evidence="7 8" key="1">
    <citation type="submission" date="2018-06" db="EMBL/GenBank/DDBJ databases">
        <title>Comparative genomics of downy mildews reveals potential adaptations to biotrophy.</title>
        <authorList>
            <person name="Fletcher K."/>
            <person name="Klosterman S.J."/>
            <person name="Derevnina L."/>
            <person name="Martin F."/>
            <person name="Koike S."/>
            <person name="Reyes Chin-Wo S."/>
            <person name="Mou B."/>
            <person name="Michelmore R."/>
        </authorList>
    </citation>
    <scope>NUCLEOTIDE SEQUENCE [LARGE SCALE GENOMIC DNA]</scope>
    <source>
        <strain evidence="6 8">R13</strain>
        <strain evidence="5 7">R14</strain>
    </source>
</reference>
<evidence type="ECO:0000313" key="5">
    <source>
        <dbReference type="EMBL" id="RMX66311.1"/>
    </source>
</evidence>
<feature type="transmembrane region" description="Helical" evidence="4">
    <location>
        <begin position="12"/>
        <end position="32"/>
    </location>
</feature>
<dbReference type="AlphaFoldDB" id="A0A3M6VJS3"/>
<sequence length="87" mass="9508">MEINVQDTVKKAAAASFGALLTSLFVTPLDVVKVRIQSQIQTLPCPSTTLADLRVTHSSVVAAFAIVASLVHWIPSFRLYDVEEMLH</sequence>
<evidence type="ECO:0000256" key="3">
    <source>
        <dbReference type="ARBA" id="ARBA00023136"/>
    </source>
</evidence>
<comment type="subcellular location">
    <subcellularLocation>
        <location evidence="1">Membrane</location>
        <topology evidence="1">Multi-pass membrane protein</topology>
    </subcellularLocation>
</comment>
<name>A0A3M6VJS3_9STRA</name>